<dbReference type="PANTHER" id="PTHR46993">
    <property type="entry name" value="MYB TRANSCRIPTION FACTOR"/>
    <property type="match status" value="1"/>
</dbReference>
<feature type="compositionally biased region" description="Pro residues" evidence="1">
    <location>
        <begin position="318"/>
        <end position="327"/>
    </location>
</feature>
<organism evidence="4 5">
    <name type="scientific">Ostreococcus tauri</name>
    <name type="common">Marine green alga</name>
    <dbReference type="NCBI Taxonomy" id="70448"/>
    <lineage>
        <taxon>Eukaryota</taxon>
        <taxon>Viridiplantae</taxon>
        <taxon>Chlorophyta</taxon>
        <taxon>Mamiellophyceae</taxon>
        <taxon>Mamiellales</taxon>
        <taxon>Bathycoccaceae</taxon>
        <taxon>Ostreococcus</taxon>
    </lineage>
</organism>
<dbReference type="InterPro" id="IPR017930">
    <property type="entry name" value="Myb_dom"/>
</dbReference>
<gene>
    <name evidence="4" type="ORF">OT_ostta01g06050</name>
</gene>
<dbReference type="OrthoDB" id="608866at2759"/>
<reference evidence="5" key="1">
    <citation type="journal article" date="2006" name="Proc. Natl. Acad. Sci. U.S.A.">
        <title>Genome analysis of the smallest free-living eukaryote Ostreococcus tauri unveils many unique features.</title>
        <authorList>
            <person name="Derelle E."/>
            <person name="Ferraz C."/>
            <person name="Rombauts S."/>
            <person name="Rouze P."/>
            <person name="Worden A.Z."/>
            <person name="Robbens S."/>
            <person name="Partensky F."/>
            <person name="Degroeve S."/>
            <person name="Echeynie S."/>
            <person name="Cooke R."/>
            <person name="Saeys Y."/>
            <person name="Wuyts J."/>
            <person name="Jabbari K."/>
            <person name="Bowler C."/>
            <person name="Panaud O."/>
            <person name="Piegu B."/>
            <person name="Ball S.G."/>
            <person name="Ral J.-P."/>
            <person name="Bouget F.-Y."/>
            <person name="Piganeau G."/>
            <person name="De Baets B."/>
            <person name="Picard A."/>
            <person name="Delseny M."/>
            <person name="Demaille J."/>
            <person name="Van de Peer Y."/>
            <person name="Moreau H."/>
        </authorList>
    </citation>
    <scope>NUCLEOTIDE SEQUENCE [LARGE SCALE GENOMIC DNA]</scope>
    <source>
        <strain evidence="5">OTTH 0595 / CCAP 157/2 / RCC745</strain>
    </source>
</reference>
<dbReference type="SMART" id="SM00717">
    <property type="entry name" value="SANT"/>
    <property type="match status" value="1"/>
</dbReference>
<feature type="compositionally biased region" description="Acidic residues" evidence="1">
    <location>
        <begin position="345"/>
        <end position="355"/>
    </location>
</feature>
<evidence type="ECO:0000313" key="4">
    <source>
        <dbReference type="EMBL" id="CEF96895.1"/>
    </source>
</evidence>
<comment type="caution">
    <text evidence="4">The sequence shown here is derived from an EMBL/GenBank/DDBJ whole genome shotgun (WGS) entry which is preliminary data.</text>
</comment>
<dbReference type="AlphaFoldDB" id="A0A090LYC0"/>
<feature type="domain" description="HTH myb-type" evidence="3">
    <location>
        <begin position="447"/>
        <end position="508"/>
    </location>
</feature>
<dbReference type="EMBL" id="CAID01000001">
    <property type="protein sequence ID" value="CEF96895.1"/>
    <property type="molecule type" value="Genomic_DNA"/>
</dbReference>
<dbReference type="KEGG" id="ota:OT_ostta01g06050"/>
<protein>
    <submittedName>
        <fullName evidence="4">SANT/Myb domain</fullName>
    </submittedName>
</protein>
<dbReference type="GeneID" id="9836349"/>
<feature type="region of interest" description="Disordered" evidence="1">
    <location>
        <begin position="216"/>
        <end position="242"/>
    </location>
</feature>
<dbReference type="InterPro" id="IPR001005">
    <property type="entry name" value="SANT/Myb"/>
</dbReference>
<dbReference type="InterPro" id="IPR009057">
    <property type="entry name" value="Homeodomain-like_sf"/>
</dbReference>
<keyword evidence="5" id="KW-1185">Reference proteome</keyword>
<evidence type="ECO:0000256" key="1">
    <source>
        <dbReference type="SAM" id="MobiDB-lite"/>
    </source>
</evidence>
<reference evidence="4 5" key="2">
    <citation type="journal article" date="2014" name="BMC Genomics">
        <title>An improved genome of the model marine alga Ostreococcus tauri unfolds by assessing Illumina de novo assemblies.</title>
        <authorList>
            <person name="Blanc-Mathieu R."/>
            <person name="Verhelst B."/>
            <person name="Derelle E."/>
            <person name="Rombauts S."/>
            <person name="Bouget F.Y."/>
            <person name="Carre I."/>
            <person name="Chateau A."/>
            <person name="Eyre-Walker A."/>
            <person name="Grimsley N."/>
            <person name="Moreau H."/>
            <person name="Piegu B."/>
            <person name="Rivals E."/>
            <person name="Schackwitz W."/>
            <person name="Van de Peer Y."/>
            <person name="Piganeau G."/>
        </authorList>
    </citation>
    <scope>NUCLEOTIDE SEQUENCE [LARGE SCALE GENOMIC DNA]</scope>
    <source>
        <strain evidence="5">OTTH 0595 / CCAP 157/2 / RCC745</strain>
    </source>
</reference>
<name>A0A090LYC0_OSTTA</name>
<dbReference type="InParanoid" id="A0A090LYC0"/>
<evidence type="ECO:0000313" key="5">
    <source>
        <dbReference type="Proteomes" id="UP000009170"/>
    </source>
</evidence>
<proteinExistence type="predicted"/>
<evidence type="ECO:0000259" key="2">
    <source>
        <dbReference type="PROSITE" id="PS50090"/>
    </source>
</evidence>
<feature type="region of interest" description="Disordered" evidence="1">
    <location>
        <begin position="192"/>
        <end position="211"/>
    </location>
</feature>
<feature type="compositionally biased region" description="Basic and acidic residues" evidence="1">
    <location>
        <begin position="199"/>
        <end position="211"/>
    </location>
</feature>
<dbReference type="Pfam" id="PF00249">
    <property type="entry name" value="Myb_DNA-binding"/>
    <property type="match status" value="1"/>
</dbReference>
<dbReference type="RefSeq" id="XP_003074656.2">
    <property type="nucleotide sequence ID" value="XM_003074609.2"/>
</dbReference>
<evidence type="ECO:0000259" key="3">
    <source>
        <dbReference type="PROSITE" id="PS51294"/>
    </source>
</evidence>
<sequence>MDPATLFAIEELARANAPASTLGELLGAIARGVETRGDAPGKLRAYFYLYRARARVEGSDEAEDARAALRDCAAAVFGDDDDDEGLIDDEGEAFDKYVSCCERAIAIAKVERAKEGRDDGGADVGAALREELLGVHGKPSEGAGTKMWTKKHSKELMECVEALLDEIRRKTTSLMIVQENVATSYYRPKHAPQLTPRSLGKENARAVSPRRDWVDVGKKVAPSPAKTPPRKFTRSKSPESTAKVYVSPARRLLGSVASFLSRSLSLGRQSSEATTHADDVPQLPMAADDDEDDDILPTQVPAARPSPPKSGRGRPKVVVPPPVPSPKKSPEKRSSRSGKRTLEEPTSDDDYEDLDVTATQVTELPQSPRPSAPKSPPKKQKTSTNATATSSMPKSSQPAKKRLRSVPVEDDIEDVEVPTAPASPALGAARPTSPSRTVVVPRPNYAKVRRRKTKFTPEEVAALRQGVKVYGKGAWAKILQAHHAVFDTHKRTQVDLKDKWRNIENKEAKAVMIALANSAARA</sequence>
<dbReference type="PROSITE" id="PS50090">
    <property type="entry name" value="MYB_LIKE"/>
    <property type="match status" value="1"/>
</dbReference>
<dbReference type="Gene3D" id="1.10.246.220">
    <property type="match status" value="1"/>
</dbReference>
<dbReference type="SUPFAM" id="SSF46689">
    <property type="entry name" value="Homeodomain-like"/>
    <property type="match status" value="1"/>
</dbReference>
<dbReference type="PANTHER" id="PTHR46993:SF4">
    <property type="entry name" value="MYB-LIKE HTH TRANSCRIPTIONAL REGULATOR FAMILY PROTEIN"/>
    <property type="match status" value="1"/>
</dbReference>
<accession>A0A090LYC0</accession>
<feature type="domain" description="Myb-like" evidence="2">
    <location>
        <begin position="447"/>
        <end position="504"/>
    </location>
</feature>
<dbReference type="PROSITE" id="PS51294">
    <property type="entry name" value="HTH_MYB"/>
    <property type="match status" value="1"/>
</dbReference>
<feature type="region of interest" description="Disordered" evidence="1">
    <location>
        <begin position="266"/>
        <end position="438"/>
    </location>
</feature>
<dbReference type="CDD" id="cd11660">
    <property type="entry name" value="SANT_TRF"/>
    <property type="match status" value="1"/>
</dbReference>
<dbReference type="Proteomes" id="UP000009170">
    <property type="component" value="Unassembled WGS sequence"/>
</dbReference>
<feature type="compositionally biased region" description="Polar residues" evidence="1">
    <location>
        <begin position="385"/>
        <end position="398"/>
    </location>
</feature>